<protein>
    <recommendedName>
        <fullName evidence="1">PPM-type phosphatase domain-containing protein</fullName>
    </recommendedName>
</protein>
<evidence type="ECO:0000313" key="2">
    <source>
        <dbReference type="EMBL" id="GID72808.1"/>
    </source>
</evidence>
<keyword evidence="3" id="KW-1185">Reference proteome</keyword>
<proteinExistence type="predicted"/>
<evidence type="ECO:0000313" key="3">
    <source>
        <dbReference type="Proteomes" id="UP000609879"/>
    </source>
</evidence>
<comment type="caution">
    <text evidence="2">The sequence shown here is derived from an EMBL/GenBank/DDBJ whole genome shotgun (WGS) entry which is preliminary data.</text>
</comment>
<dbReference type="RefSeq" id="WP_203760739.1">
    <property type="nucleotide sequence ID" value="NZ_BAAABO010000006.1"/>
</dbReference>
<dbReference type="InterPro" id="IPR001932">
    <property type="entry name" value="PPM-type_phosphatase-like_dom"/>
</dbReference>
<organism evidence="2 3">
    <name type="scientific">Paractinoplanes deccanensis</name>
    <dbReference type="NCBI Taxonomy" id="113561"/>
    <lineage>
        <taxon>Bacteria</taxon>
        <taxon>Bacillati</taxon>
        <taxon>Actinomycetota</taxon>
        <taxon>Actinomycetes</taxon>
        <taxon>Micromonosporales</taxon>
        <taxon>Micromonosporaceae</taxon>
        <taxon>Paractinoplanes</taxon>
    </lineage>
</organism>
<dbReference type="Gene3D" id="3.60.40.10">
    <property type="entry name" value="PPM-type phosphatase domain"/>
    <property type="match status" value="1"/>
</dbReference>
<name>A0ABQ3XYI3_9ACTN</name>
<feature type="domain" description="PPM-type phosphatase" evidence="1">
    <location>
        <begin position="12"/>
        <end position="195"/>
    </location>
</feature>
<dbReference type="SUPFAM" id="SSF81606">
    <property type="entry name" value="PP2C-like"/>
    <property type="match status" value="1"/>
</dbReference>
<gene>
    <name evidence="2" type="ORF">Ade02nite_14490</name>
</gene>
<dbReference type="Proteomes" id="UP000609879">
    <property type="component" value="Unassembled WGS sequence"/>
</dbReference>
<dbReference type="Pfam" id="PF13672">
    <property type="entry name" value="PP2C_2"/>
    <property type="match status" value="1"/>
</dbReference>
<dbReference type="EMBL" id="BOMI01000021">
    <property type="protein sequence ID" value="GID72808.1"/>
    <property type="molecule type" value="Genomic_DNA"/>
</dbReference>
<reference evidence="2 3" key="1">
    <citation type="submission" date="2021-01" db="EMBL/GenBank/DDBJ databases">
        <title>Whole genome shotgun sequence of Actinoplanes deccanensis NBRC 13994.</title>
        <authorList>
            <person name="Komaki H."/>
            <person name="Tamura T."/>
        </authorList>
    </citation>
    <scope>NUCLEOTIDE SEQUENCE [LARGE SCALE GENOMIC DNA]</scope>
    <source>
        <strain evidence="2 3">NBRC 13994</strain>
    </source>
</reference>
<sequence length="256" mass="26301">MGGWRVVPVSVTGPEHLRQGTENQDAFAHLRLGDLTVLAVADGAGSAARSATGARLAVEAACDAASLLDGPDPGRSGRSAGARRYAGRVLGLFDRRLDRLIDETGGERGDYATTLLAVVARPPAYVFLAVGDSFLVVEHRGAGPHLLVPPDNGASRGSTVFLTSAGRDAAVRCGLIEDPEITGLALCSDGVLDAVLAAGRDAGGGPSLLAPADFTAYLHMFADRAARPAALSDRLQSPDFTASSGDDKTMVLAVRA</sequence>
<accession>A0ABQ3XYI3</accession>
<evidence type="ECO:0000259" key="1">
    <source>
        <dbReference type="Pfam" id="PF13672"/>
    </source>
</evidence>
<dbReference type="InterPro" id="IPR036457">
    <property type="entry name" value="PPM-type-like_dom_sf"/>
</dbReference>